<dbReference type="RefSeq" id="WP_315747294.1">
    <property type="nucleotide sequence ID" value="NZ_JAVYAA010000010.1"/>
</dbReference>
<dbReference type="Pfam" id="PF01370">
    <property type="entry name" value="Epimerase"/>
    <property type="match status" value="1"/>
</dbReference>
<gene>
    <name evidence="6" type="ORF">RQP50_27170</name>
</gene>
<proteinExistence type="predicted"/>
<evidence type="ECO:0000313" key="6">
    <source>
        <dbReference type="EMBL" id="MDT8979924.1"/>
    </source>
</evidence>
<dbReference type="PANTHER" id="PTHR43078">
    <property type="entry name" value="UDP-GLUCURONIC ACID DECARBOXYLASE-RELATED"/>
    <property type="match status" value="1"/>
</dbReference>
<evidence type="ECO:0000256" key="2">
    <source>
        <dbReference type="ARBA" id="ARBA00022793"/>
    </source>
</evidence>
<keyword evidence="7" id="KW-1185">Reference proteome</keyword>
<dbReference type="GO" id="GO:0070403">
    <property type="term" value="F:NAD+ binding"/>
    <property type="evidence" value="ECO:0007669"/>
    <property type="project" value="InterPro"/>
</dbReference>
<feature type="domain" description="NAD-dependent epimerase/dehydratase" evidence="5">
    <location>
        <begin position="31"/>
        <end position="275"/>
    </location>
</feature>
<comment type="caution">
    <text evidence="6">The sequence shown here is derived from an EMBL/GenBank/DDBJ whole genome shotgun (WGS) entry which is preliminary data.</text>
</comment>
<comment type="cofactor">
    <cofactor evidence="1">
        <name>NAD(+)</name>
        <dbReference type="ChEBI" id="CHEBI:57540"/>
    </cofactor>
</comment>
<dbReference type="InterPro" id="IPR001509">
    <property type="entry name" value="Epimerase_deHydtase"/>
</dbReference>
<sequence length="362" mass="41483">MAENRILLEDLRCIAEGLTECERSTLSGRNIFITGFAGSLGFMLVQFFAHYGQTLGVKRVYVLDNYIFGKPKWVHEIECHPLFTVREGDVTQEDFSFAGDADLIFHMASLASPVYYRLYPIETMDADVIGLRRLLDFFSNRGIFNLLFYSTSEIYGDPDPKMVPTPESYWGNVNSSGPRSCYDESKRYAETLCYHFHYQKGFHVTVVRPFNSFGPGLRTNDKRAPADFAMNILRNEPLVLYSDGKATRTFSYASDTTLASLKCALYARYDIFNIGSDAEEMTIRELAEIYRSVGNNIFGYKGSIMFREHTDKHYNTDNPQRRRPDLTKIKTVLNFTPFVDTRTGVERYLRYLGMHGNDDNGS</sequence>
<dbReference type="SUPFAM" id="SSF51735">
    <property type="entry name" value="NAD(P)-binding Rossmann-fold domains"/>
    <property type="match status" value="1"/>
</dbReference>
<evidence type="ECO:0000256" key="3">
    <source>
        <dbReference type="ARBA" id="ARBA00023027"/>
    </source>
</evidence>
<dbReference type="PANTHER" id="PTHR43078:SF6">
    <property type="entry name" value="UDP-GLUCURONIC ACID DECARBOXYLASE 1"/>
    <property type="match status" value="1"/>
</dbReference>
<dbReference type="GO" id="GO:0048040">
    <property type="term" value="F:UDP-glucuronate decarboxylase activity"/>
    <property type="evidence" value="ECO:0007669"/>
    <property type="project" value="TreeGrafter"/>
</dbReference>
<reference evidence="7" key="1">
    <citation type="submission" date="2023-09" db="EMBL/GenBank/DDBJ databases">
        <title>Paenibacillus sp. chi10 Genome sequencing and assembly.</title>
        <authorList>
            <person name="Kim I."/>
        </authorList>
    </citation>
    <scope>NUCLEOTIDE SEQUENCE [LARGE SCALE GENOMIC DNA]</scope>
    <source>
        <strain evidence="7">chi10</strain>
    </source>
</reference>
<keyword evidence="2" id="KW-0210">Decarboxylase</keyword>
<evidence type="ECO:0000313" key="7">
    <source>
        <dbReference type="Proteomes" id="UP001250538"/>
    </source>
</evidence>
<dbReference type="InterPro" id="IPR044516">
    <property type="entry name" value="UXS-like"/>
</dbReference>
<evidence type="ECO:0000259" key="5">
    <source>
        <dbReference type="Pfam" id="PF01370"/>
    </source>
</evidence>
<accession>A0AAJ2K206</accession>
<dbReference type="GO" id="GO:0042732">
    <property type="term" value="P:D-xylose metabolic process"/>
    <property type="evidence" value="ECO:0007669"/>
    <property type="project" value="InterPro"/>
</dbReference>
<keyword evidence="4" id="KW-0456">Lyase</keyword>
<dbReference type="Gene3D" id="3.40.50.720">
    <property type="entry name" value="NAD(P)-binding Rossmann-like Domain"/>
    <property type="match status" value="1"/>
</dbReference>
<dbReference type="GO" id="GO:0005737">
    <property type="term" value="C:cytoplasm"/>
    <property type="evidence" value="ECO:0007669"/>
    <property type="project" value="TreeGrafter"/>
</dbReference>
<organism evidence="6 7">
    <name type="scientific">Paenibacillus suaedae</name>
    <dbReference type="NCBI Taxonomy" id="3077233"/>
    <lineage>
        <taxon>Bacteria</taxon>
        <taxon>Bacillati</taxon>
        <taxon>Bacillota</taxon>
        <taxon>Bacilli</taxon>
        <taxon>Bacillales</taxon>
        <taxon>Paenibacillaceae</taxon>
        <taxon>Paenibacillus</taxon>
    </lineage>
</organism>
<name>A0AAJ2K206_9BACL</name>
<dbReference type="InterPro" id="IPR036291">
    <property type="entry name" value="NAD(P)-bd_dom_sf"/>
</dbReference>
<dbReference type="EMBL" id="JAVYAA010000010">
    <property type="protein sequence ID" value="MDT8979924.1"/>
    <property type="molecule type" value="Genomic_DNA"/>
</dbReference>
<dbReference type="AlphaFoldDB" id="A0AAJ2K206"/>
<evidence type="ECO:0000256" key="4">
    <source>
        <dbReference type="ARBA" id="ARBA00023239"/>
    </source>
</evidence>
<keyword evidence="3" id="KW-0520">NAD</keyword>
<protein>
    <submittedName>
        <fullName evidence="6">NAD-dependent epimerase/dehydratase family protein</fullName>
    </submittedName>
</protein>
<evidence type="ECO:0000256" key="1">
    <source>
        <dbReference type="ARBA" id="ARBA00001911"/>
    </source>
</evidence>
<dbReference type="Proteomes" id="UP001250538">
    <property type="component" value="Unassembled WGS sequence"/>
</dbReference>